<gene>
    <name evidence="1" type="ORF">NCTC13043_02044</name>
</gene>
<protein>
    <submittedName>
        <fullName evidence="1">Uncharacterized protein</fullName>
    </submittedName>
</protein>
<dbReference type="Proteomes" id="UP000254235">
    <property type="component" value="Unassembled WGS sequence"/>
</dbReference>
<accession>A0A379G928</accession>
<dbReference type="AlphaFoldDB" id="A0A379G928"/>
<dbReference type="GeneID" id="78571683"/>
<dbReference type="EMBL" id="UGTP01000002">
    <property type="protein sequence ID" value="SUC37554.1"/>
    <property type="molecule type" value="Genomic_DNA"/>
</dbReference>
<dbReference type="RefSeq" id="WP_115083981.1">
    <property type="nucleotide sequence ID" value="NZ_UGTP01000002.1"/>
</dbReference>
<proteinExistence type="predicted"/>
<organism evidence="1 2">
    <name type="scientific">Prevotella pallens</name>
    <dbReference type="NCBI Taxonomy" id="60133"/>
    <lineage>
        <taxon>Bacteria</taxon>
        <taxon>Pseudomonadati</taxon>
        <taxon>Bacteroidota</taxon>
        <taxon>Bacteroidia</taxon>
        <taxon>Bacteroidales</taxon>
        <taxon>Prevotellaceae</taxon>
        <taxon>Prevotella</taxon>
    </lineage>
</organism>
<reference evidence="1 2" key="1">
    <citation type="submission" date="2018-06" db="EMBL/GenBank/DDBJ databases">
        <authorList>
            <consortium name="Pathogen Informatics"/>
            <person name="Doyle S."/>
        </authorList>
    </citation>
    <scope>NUCLEOTIDE SEQUENCE [LARGE SCALE GENOMIC DNA]</scope>
    <source>
        <strain evidence="1 2">NCTC13043</strain>
    </source>
</reference>
<evidence type="ECO:0000313" key="1">
    <source>
        <dbReference type="EMBL" id="SUC37554.1"/>
    </source>
</evidence>
<sequence>MKTKAYILGVIYLALLILGLVQIGINAPQGPPPYDYQMAEDEAKRVNVNVDNYTISRITGTKELWFRDMPDVSFVVAISFTDDPNKCCIKYPKDLVQITKNDDVLYGKATQDGEVLDTRKHRLIHTYTNFDKQLLAGWKTNGSDDRLIDMVEQEDTYTIFIYMTVMKDFCAIRTDSPGFCFYLIDAHLPSLYFTAYYNTFLRFYGETELGEFWTQWVNYKVDLGKAHIKNMRIDVDGETDYYDEECKVDTLLLTGKGNMPFFTRKSYKTIEVSEKKRGDITFGYDTEPMIKIAKPYGKKL</sequence>
<evidence type="ECO:0000313" key="2">
    <source>
        <dbReference type="Proteomes" id="UP000254235"/>
    </source>
</evidence>
<name>A0A379G928_9BACT</name>
<dbReference type="OrthoDB" id="1075912at2"/>